<evidence type="ECO:0000313" key="1">
    <source>
        <dbReference type="EMBL" id="JAH96104.1"/>
    </source>
</evidence>
<sequence>MLLRKKKTASYSYSQRTTVLNVRGGVEASTPKTRNLKGTRITFCVKKKTKMDVYMEYKINNSKVGENIKQKPR</sequence>
<proteinExistence type="predicted"/>
<dbReference type="AlphaFoldDB" id="A0A0E9X0I1"/>
<organism evidence="1">
    <name type="scientific">Anguilla anguilla</name>
    <name type="common">European freshwater eel</name>
    <name type="synonym">Muraena anguilla</name>
    <dbReference type="NCBI Taxonomy" id="7936"/>
    <lineage>
        <taxon>Eukaryota</taxon>
        <taxon>Metazoa</taxon>
        <taxon>Chordata</taxon>
        <taxon>Craniata</taxon>
        <taxon>Vertebrata</taxon>
        <taxon>Euteleostomi</taxon>
        <taxon>Actinopterygii</taxon>
        <taxon>Neopterygii</taxon>
        <taxon>Teleostei</taxon>
        <taxon>Anguilliformes</taxon>
        <taxon>Anguillidae</taxon>
        <taxon>Anguilla</taxon>
    </lineage>
</organism>
<protein>
    <submittedName>
        <fullName evidence="1">Uncharacterized protein</fullName>
    </submittedName>
</protein>
<reference evidence="1" key="2">
    <citation type="journal article" date="2015" name="Fish Shellfish Immunol.">
        <title>Early steps in the European eel (Anguilla anguilla)-Vibrio vulnificus interaction in the gills: Role of the RtxA13 toxin.</title>
        <authorList>
            <person name="Callol A."/>
            <person name="Pajuelo D."/>
            <person name="Ebbesson L."/>
            <person name="Teles M."/>
            <person name="MacKenzie S."/>
            <person name="Amaro C."/>
        </authorList>
    </citation>
    <scope>NUCLEOTIDE SEQUENCE</scope>
</reference>
<dbReference type="EMBL" id="GBXM01012473">
    <property type="protein sequence ID" value="JAH96104.1"/>
    <property type="molecule type" value="Transcribed_RNA"/>
</dbReference>
<accession>A0A0E9X0I1</accession>
<name>A0A0E9X0I1_ANGAN</name>
<reference evidence="1" key="1">
    <citation type="submission" date="2014-11" db="EMBL/GenBank/DDBJ databases">
        <authorList>
            <person name="Amaro Gonzalez C."/>
        </authorList>
    </citation>
    <scope>NUCLEOTIDE SEQUENCE</scope>
</reference>